<evidence type="ECO:0000259" key="2">
    <source>
        <dbReference type="PROSITE" id="PS51379"/>
    </source>
</evidence>
<reference evidence="3 4" key="1">
    <citation type="submission" date="2024-01" db="EMBL/GenBank/DDBJ databases">
        <title>Complete genome sequence of Citroniella saccharovorans strain M6.X9, isolated from human fecal sample.</title>
        <authorList>
            <person name="Cheng G."/>
            <person name="Westerholm M."/>
            <person name="Schnurer A."/>
        </authorList>
    </citation>
    <scope>NUCLEOTIDE SEQUENCE [LARGE SCALE GENOMIC DNA]</scope>
    <source>
        <strain evidence="3 4">DSM 29873</strain>
    </source>
</reference>
<accession>A0AAW9MZL1</accession>
<dbReference type="GO" id="GO:0010181">
    <property type="term" value="F:FMN binding"/>
    <property type="evidence" value="ECO:0007669"/>
    <property type="project" value="InterPro"/>
</dbReference>
<evidence type="ECO:0000313" key="4">
    <source>
        <dbReference type="Proteomes" id="UP001357733"/>
    </source>
</evidence>
<dbReference type="Gene3D" id="3.30.70.20">
    <property type="match status" value="1"/>
</dbReference>
<gene>
    <name evidence="3" type="ORF">VLK81_08170</name>
</gene>
<organism evidence="3 4">
    <name type="scientific">Citroniella saccharovorans</name>
    <dbReference type="NCBI Taxonomy" id="2053367"/>
    <lineage>
        <taxon>Bacteria</taxon>
        <taxon>Bacillati</taxon>
        <taxon>Bacillota</taxon>
        <taxon>Tissierellia</taxon>
        <taxon>Tissierellales</taxon>
        <taxon>Peptoniphilaceae</taxon>
        <taxon>Citroniella</taxon>
    </lineage>
</organism>
<keyword evidence="4" id="KW-1185">Reference proteome</keyword>
<dbReference type="PROSITE" id="PS50902">
    <property type="entry name" value="FLAVODOXIN_LIKE"/>
    <property type="match status" value="1"/>
</dbReference>
<protein>
    <submittedName>
        <fullName evidence="3">EFR1 family ferrodoxin</fullName>
    </submittedName>
</protein>
<feature type="domain" description="Flavodoxin-like" evidence="1">
    <location>
        <begin position="1"/>
        <end position="133"/>
    </location>
</feature>
<dbReference type="InterPro" id="IPR008254">
    <property type="entry name" value="Flavodoxin/NO_synth"/>
</dbReference>
<dbReference type="AlphaFoldDB" id="A0AAW9MZL1"/>
<evidence type="ECO:0000259" key="1">
    <source>
        <dbReference type="PROSITE" id="PS50902"/>
    </source>
</evidence>
<name>A0AAW9MZL1_9FIRM</name>
<feature type="domain" description="4Fe-4S ferredoxin-type" evidence="2">
    <location>
        <begin position="209"/>
        <end position="237"/>
    </location>
</feature>
<comment type="caution">
    <text evidence="3">The sequence shown here is derived from an EMBL/GenBank/DDBJ whole genome shotgun (WGS) entry which is preliminary data.</text>
</comment>
<dbReference type="InterPro" id="IPR047964">
    <property type="entry name" value="EFR1-like"/>
</dbReference>
<dbReference type="SUPFAM" id="SSF52218">
    <property type="entry name" value="Flavoproteins"/>
    <property type="match status" value="1"/>
</dbReference>
<dbReference type="InterPro" id="IPR017896">
    <property type="entry name" value="4Fe4S_Fe-S-bd"/>
</dbReference>
<dbReference type="Proteomes" id="UP001357733">
    <property type="component" value="Unassembled WGS sequence"/>
</dbReference>
<dbReference type="Gene3D" id="3.40.50.360">
    <property type="match status" value="1"/>
</dbReference>
<dbReference type="GO" id="GO:0016651">
    <property type="term" value="F:oxidoreductase activity, acting on NAD(P)H"/>
    <property type="evidence" value="ECO:0007669"/>
    <property type="project" value="UniProtKB-ARBA"/>
</dbReference>
<sequence length="252" mass="29124">MILYFSGTGNSEFLAEELGKILEDSILNLFDFIKENRITDFYSDKPFILIAPTYSWRLPRFISNYLGKCKFSGSSDIYVILNFGDSFGNAEIYLKKDIEKLGLNFRGLYGIKMPENYLMLFDLDNDEKNREIVLKSKDKLNKISEYIKNNEDFPKNNSGFIGKFESGLINPLFFKFIVKDKKFYYSKKCIKCGLCEKVCVLNNISYENGYPKWNGNCTHCAACICKCPASAIEYGNKTLGKKRYLLKNLFNK</sequence>
<evidence type="ECO:0000313" key="3">
    <source>
        <dbReference type="EMBL" id="MEB3429982.1"/>
    </source>
</evidence>
<dbReference type="EMBL" id="JAYKOT010000003">
    <property type="protein sequence ID" value="MEB3429982.1"/>
    <property type="molecule type" value="Genomic_DNA"/>
</dbReference>
<dbReference type="InterPro" id="IPR029039">
    <property type="entry name" value="Flavoprotein-like_sf"/>
</dbReference>
<dbReference type="SUPFAM" id="SSF54862">
    <property type="entry name" value="4Fe-4S ferredoxins"/>
    <property type="match status" value="1"/>
</dbReference>
<dbReference type="RefSeq" id="WP_324620135.1">
    <property type="nucleotide sequence ID" value="NZ_JAYKOT010000003.1"/>
</dbReference>
<proteinExistence type="predicted"/>
<dbReference type="PROSITE" id="PS51379">
    <property type="entry name" value="4FE4S_FER_2"/>
    <property type="match status" value="2"/>
</dbReference>
<feature type="domain" description="4Fe-4S ferredoxin-type" evidence="2">
    <location>
        <begin position="180"/>
        <end position="208"/>
    </location>
</feature>
<dbReference type="NCBIfam" id="NF038196">
    <property type="entry name" value="ferrodoxin_EFR1"/>
    <property type="match status" value="1"/>
</dbReference>